<dbReference type="AlphaFoldDB" id="A0A0E9RFN8"/>
<proteinExistence type="predicted"/>
<sequence>MPGGLNVLPPGNFSASNTSFSAFW</sequence>
<dbReference type="EMBL" id="GBXM01081409">
    <property type="protein sequence ID" value="JAH27168.1"/>
    <property type="molecule type" value="Transcribed_RNA"/>
</dbReference>
<organism evidence="2">
    <name type="scientific">Anguilla anguilla</name>
    <name type="common">European freshwater eel</name>
    <name type="synonym">Muraena anguilla</name>
    <dbReference type="NCBI Taxonomy" id="7936"/>
    <lineage>
        <taxon>Eukaryota</taxon>
        <taxon>Metazoa</taxon>
        <taxon>Chordata</taxon>
        <taxon>Craniata</taxon>
        <taxon>Vertebrata</taxon>
        <taxon>Euteleostomi</taxon>
        <taxon>Actinopterygii</taxon>
        <taxon>Neopterygii</taxon>
        <taxon>Teleostei</taxon>
        <taxon>Anguilliformes</taxon>
        <taxon>Anguillidae</taxon>
        <taxon>Anguilla</taxon>
    </lineage>
</organism>
<reference evidence="2" key="1">
    <citation type="submission" date="2014-11" db="EMBL/GenBank/DDBJ databases">
        <authorList>
            <person name="Amaro Gonzalez C."/>
        </authorList>
    </citation>
    <scope>NUCLEOTIDE SEQUENCE</scope>
</reference>
<reference evidence="2" key="2">
    <citation type="journal article" date="2015" name="Fish Shellfish Immunol.">
        <title>Early steps in the European eel (Anguilla anguilla)-Vibrio vulnificus interaction in the gills: Role of the RtxA13 toxin.</title>
        <authorList>
            <person name="Callol A."/>
            <person name="Pajuelo D."/>
            <person name="Ebbesson L."/>
            <person name="Teles M."/>
            <person name="MacKenzie S."/>
            <person name="Amaro C."/>
        </authorList>
    </citation>
    <scope>NUCLEOTIDE SEQUENCE</scope>
</reference>
<protein>
    <submittedName>
        <fullName evidence="2">Uncharacterized protein</fullName>
    </submittedName>
</protein>
<evidence type="ECO:0000256" key="1">
    <source>
        <dbReference type="SAM" id="MobiDB-lite"/>
    </source>
</evidence>
<evidence type="ECO:0000313" key="2">
    <source>
        <dbReference type="EMBL" id="JAH27168.1"/>
    </source>
</evidence>
<feature type="region of interest" description="Disordered" evidence="1">
    <location>
        <begin position="1"/>
        <end position="24"/>
    </location>
</feature>
<name>A0A0E9RFN8_ANGAN</name>
<accession>A0A0E9RFN8</accession>
<feature type="compositionally biased region" description="Low complexity" evidence="1">
    <location>
        <begin position="12"/>
        <end position="24"/>
    </location>
</feature>